<sequence length="261" mass="29902">MKKYIHVFIACFLVTLAVNATNKKPDWGQTGHRTIGEVASSHLKNSVKRKIKKILDGQTLVFVSTYADDIKSDRSYSKYYSWHYVNKPFDVKYEDAEKNPKGDLVTGIEECKSVLKDKNASKKDKAFHLKMLVHLIGDLHMPLHVGRKEDKGANDIQVQWFGNGSNLHRVWDSNMIKSYEMTYSEIAKNMNEFSKAQIKEVEKGNVVDWVNETGDLAKDIYGKVKKGDKLSYRYMYDNFSLVLSQLQKGGIRLAKVLNEVL</sequence>
<dbReference type="GO" id="GO:0016788">
    <property type="term" value="F:hydrolase activity, acting on ester bonds"/>
    <property type="evidence" value="ECO:0007669"/>
    <property type="project" value="InterPro"/>
</dbReference>
<keyword evidence="5" id="KW-1015">Disulfide bond</keyword>
<dbReference type="OrthoDB" id="267579at2"/>
<proteinExistence type="predicted"/>
<evidence type="ECO:0000256" key="6">
    <source>
        <dbReference type="ARBA" id="ARBA00023180"/>
    </source>
</evidence>
<accession>A0A1H2ZA71</accession>
<evidence type="ECO:0000256" key="3">
    <source>
        <dbReference type="ARBA" id="ARBA00022759"/>
    </source>
</evidence>
<protein>
    <submittedName>
        <fullName evidence="8">S1/P1 Nuclease</fullName>
    </submittedName>
</protein>
<dbReference type="GO" id="GO:0006308">
    <property type="term" value="P:DNA catabolic process"/>
    <property type="evidence" value="ECO:0007669"/>
    <property type="project" value="InterPro"/>
</dbReference>
<feature type="signal peptide" evidence="7">
    <location>
        <begin position="1"/>
        <end position="20"/>
    </location>
</feature>
<evidence type="ECO:0000256" key="5">
    <source>
        <dbReference type="ARBA" id="ARBA00023157"/>
    </source>
</evidence>
<evidence type="ECO:0000313" key="8">
    <source>
        <dbReference type="EMBL" id="SDX13689.1"/>
    </source>
</evidence>
<dbReference type="GO" id="GO:0003676">
    <property type="term" value="F:nucleic acid binding"/>
    <property type="evidence" value="ECO:0007669"/>
    <property type="project" value="InterPro"/>
</dbReference>
<evidence type="ECO:0000256" key="7">
    <source>
        <dbReference type="SAM" id="SignalP"/>
    </source>
</evidence>
<keyword evidence="9" id="KW-1185">Reference proteome</keyword>
<organism evidence="8 9">
    <name type="scientific">Lutibacter oricola</name>
    <dbReference type="NCBI Taxonomy" id="762486"/>
    <lineage>
        <taxon>Bacteria</taxon>
        <taxon>Pseudomonadati</taxon>
        <taxon>Bacteroidota</taxon>
        <taxon>Flavobacteriia</taxon>
        <taxon>Flavobacteriales</taxon>
        <taxon>Flavobacteriaceae</taxon>
        <taxon>Lutibacter</taxon>
    </lineage>
</organism>
<evidence type="ECO:0000313" key="9">
    <source>
        <dbReference type="Proteomes" id="UP000199595"/>
    </source>
</evidence>
<dbReference type="InterPro" id="IPR008947">
    <property type="entry name" value="PLipase_C/P1_nuclease_dom_sf"/>
</dbReference>
<dbReference type="InterPro" id="IPR003154">
    <property type="entry name" value="S1/P1nuclease"/>
</dbReference>
<dbReference type="Proteomes" id="UP000199595">
    <property type="component" value="Unassembled WGS sequence"/>
</dbReference>
<dbReference type="PANTHER" id="PTHR33146">
    <property type="entry name" value="ENDONUCLEASE 4"/>
    <property type="match status" value="1"/>
</dbReference>
<evidence type="ECO:0000256" key="2">
    <source>
        <dbReference type="ARBA" id="ARBA00022723"/>
    </source>
</evidence>
<feature type="chain" id="PRO_5011747906" evidence="7">
    <location>
        <begin position="21"/>
        <end position="261"/>
    </location>
</feature>
<name>A0A1H2ZA71_9FLAO</name>
<dbReference type="PANTHER" id="PTHR33146:SF26">
    <property type="entry name" value="ENDONUCLEASE 4"/>
    <property type="match status" value="1"/>
</dbReference>
<keyword evidence="7" id="KW-0732">Signal</keyword>
<dbReference type="AlphaFoldDB" id="A0A1H2ZA71"/>
<dbReference type="Pfam" id="PF02265">
    <property type="entry name" value="S1-P1_nuclease"/>
    <property type="match status" value="1"/>
</dbReference>
<evidence type="ECO:0000256" key="1">
    <source>
        <dbReference type="ARBA" id="ARBA00022722"/>
    </source>
</evidence>
<dbReference type="GO" id="GO:0046872">
    <property type="term" value="F:metal ion binding"/>
    <property type="evidence" value="ECO:0007669"/>
    <property type="project" value="UniProtKB-KW"/>
</dbReference>
<keyword evidence="3" id="KW-0255">Endonuclease</keyword>
<dbReference type="EMBL" id="FNNJ01000003">
    <property type="protein sequence ID" value="SDX13689.1"/>
    <property type="molecule type" value="Genomic_DNA"/>
</dbReference>
<keyword evidence="6" id="KW-0325">Glycoprotein</keyword>
<evidence type="ECO:0000256" key="4">
    <source>
        <dbReference type="ARBA" id="ARBA00022801"/>
    </source>
</evidence>
<keyword evidence="2" id="KW-0479">Metal-binding</keyword>
<dbReference type="Gene3D" id="1.10.575.10">
    <property type="entry name" value="P1 Nuclease"/>
    <property type="match status" value="1"/>
</dbReference>
<dbReference type="STRING" id="762486.SAMN05444411_103175"/>
<keyword evidence="1" id="KW-0540">Nuclease</keyword>
<dbReference type="RefSeq" id="WP_090122385.1">
    <property type="nucleotide sequence ID" value="NZ_FNNJ01000003.1"/>
</dbReference>
<dbReference type="SUPFAM" id="SSF48537">
    <property type="entry name" value="Phospholipase C/P1 nuclease"/>
    <property type="match status" value="1"/>
</dbReference>
<dbReference type="CDD" id="cd11010">
    <property type="entry name" value="S1-P1_nuclease"/>
    <property type="match status" value="1"/>
</dbReference>
<gene>
    <name evidence="8" type="ORF">SAMN05444411_103175</name>
</gene>
<keyword evidence="4" id="KW-0378">Hydrolase</keyword>
<dbReference type="GO" id="GO:0004519">
    <property type="term" value="F:endonuclease activity"/>
    <property type="evidence" value="ECO:0007669"/>
    <property type="project" value="UniProtKB-KW"/>
</dbReference>
<reference evidence="8 9" key="1">
    <citation type="submission" date="2016-10" db="EMBL/GenBank/DDBJ databases">
        <authorList>
            <person name="de Groot N.N."/>
        </authorList>
    </citation>
    <scope>NUCLEOTIDE SEQUENCE [LARGE SCALE GENOMIC DNA]</scope>
    <source>
        <strain evidence="8 9">DSM 24956</strain>
    </source>
</reference>